<dbReference type="PRINTS" id="PR00727">
    <property type="entry name" value="LEADERPTASE"/>
</dbReference>
<keyword evidence="6" id="KW-1133">Transmembrane helix</keyword>
<evidence type="ECO:0000256" key="4">
    <source>
        <dbReference type="ARBA" id="ARBA00022801"/>
    </source>
</evidence>
<organism evidence="8 9">
    <name type="scientific">Candidatus Beckwithbacteria bacterium CG23_combo_of_CG06-09_8_20_14_all_47_9</name>
    <dbReference type="NCBI Taxonomy" id="1974498"/>
    <lineage>
        <taxon>Bacteria</taxon>
        <taxon>Candidatus Beckwithiibacteriota</taxon>
    </lineage>
</organism>
<feature type="active site" evidence="5">
    <location>
        <position position="228"/>
    </location>
</feature>
<evidence type="ECO:0000256" key="3">
    <source>
        <dbReference type="ARBA" id="ARBA00013208"/>
    </source>
</evidence>
<keyword evidence="6" id="KW-0812">Transmembrane</keyword>
<protein>
    <recommendedName>
        <fullName evidence="3 6">Signal peptidase I</fullName>
        <ecNumber evidence="3 6">3.4.21.89</ecNumber>
    </recommendedName>
</protein>
<evidence type="ECO:0000256" key="1">
    <source>
        <dbReference type="ARBA" id="ARBA00000677"/>
    </source>
</evidence>
<evidence type="ECO:0000256" key="6">
    <source>
        <dbReference type="RuleBase" id="RU362042"/>
    </source>
</evidence>
<evidence type="ECO:0000256" key="2">
    <source>
        <dbReference type="ARBA" id="ARBA00009370"/>
    </source>
</evidence>
<dbReference type="EMBL" id="PCSQ01000039">
    <property type="protein sequence ID" value="PIP52479.1"/>
    <property type="molecule type" value="Genomic_DNA"/>
</dbReference>
<dbReference type="GO" id="GO:0009003">
    <property type="term" value="F:signal peptidase activity"/>
    <property type="evidence" value="ECO:0007669"/>
    <property type="project" value="UniProtKB-EC"/>
</dbReference>
<reference evidence="8 9" key="1">
    <citation type="submission" date="2017-09" db="EMBL/GenBank/DDBJ databases">
        <title>Depth-based differentiation of microbial function through sediment-hosted aquifers and enrichment of novel symbionts in the deep terrestrial subsurface.</title>
        <authorList>
            <person name="Probst A.J."/>
            <person name="Ladd B."/>
            <person name="Jarett J.K."/>
            <person name="Geller-Mcgrath D.E."/>
            <person name="Sieber C.M."/>
            <person name="Emerson J.B."/>
            <person name="Anantharaman K."/>
            <person name="Thomas B.C."/>
            <person name="Malmstrom R."/>
            <person name="Stieglmeier M."/>
            <person name="Klingl A."/>
            <person name="Woyke T."/>
            <person name="Ryan C.M."/>
            <person name="Banfield J.F."/>
        </authorList>
    </citation>
    <scope>NUCLEOTIDE SEQUENCE [LARGE SCALE GENOMIC DNA]</scope>
    <source>
        <strain evidence="8">CG23_combo_of_CG06-09_8_20_14_all_47_9</strain>
    </source>
</reference>
<feature type="domain" description="Peptidase S26" evidence="7">
    <location>
        <begin position="148"/>
        <end position="306"/>
    </location>
</feature>
<dbReference type="Gene3D" id="2.10.109.10">
    <property type="entry name" value="Umud Fragment, subunit A"/>
    <property type="match status" value="1"/>
</dbReference>
<dbReference type="InterPro" id="IPR036286">
    <property type="entry name" value="LexA/Signal_pep-like_sf"/>
</dbReference>
<feature type="transmembrane region" description="Helical" evidence="6">
    <location>
        <begin position="31"/>
        <end position="53"/>
    </location>
</feature>
<comment type="caution">
    <text evidence="8">The sequence shown here is derived from an EMBL/GenBank/DDBJ whole genome shotgun (WGS) entry which is preliminary data.</text>
</comment>
<dbReference type="GO" id="GO:0006465">
    <property type="term" value="P:signal peptide processing"/>
    <property type="evidence" value="ECO:0007669"/>
    <property type="project" value="InterPro"/>
</dbReference>
<dbReference type="GO" id="GO:0004252">
    <property type="term" value="F:serine-type endopeptidase activity"/>
    <property type="evidence" value="ECO:0007669"/>
    <property type="project" value="InterPro"/>
</dbReference>
<gene>
    <name evidence="8" type="primary">lepB</name>
    <name evidence="8" type="ORF">COX09_01360</name>
</gene>
<evidence type="ECO:0000313" key="9">
    <source>
        <dbReference type="Proteomes" id="UP000231081"/>
    </source>
</evidence>
<keyword evidence="6" id="KW-0645">Protease</keyword>
<dbReference type="CDD" id="cd06530">
    <property type="entry name" value="S26_SPase_I"/>
    <property type="match status" value="1"/>
</dbReference>
<evidence type="ECO:0000259" key="7">
    <source>
        <dbReference type="Pfam" id="PF10502"/>
    </source>
</evidence>
<dbReference type="InterPro" id="IPR035940">
    <property type="entry name" value="CAP_sf"/>
</dbReference>
<dbReference type="AlphaFoldDB" id="A0A2H0B497"/>
<feature type="transmembrane region" description="Helical" evidence="6">
    <location>
        <begin position="73"/>
        <end position="91"/>
    </location>
</feature>
<name>A0A2H0B497_9BACT</name>
<comment type="catalytic activity">
    <reaction evidence="1 6">
        <text>Cleavage of hydrophobic, N-terminal signal or leader sequences from secreted and periplasmic proteins.</text>
        <dbReference type="EC" id="3.4.21.89"/>
    </reaction>
</comment>
<sequence length="568" mass="64548">MVKIFFKLWVLCIFLFFIAFGLGLKFNQSKIFLTVIGVIFTLGVLFFALGIFTSIFENNYLNQKNRRRNKFRLIGGFILWLCFLPLVEAVKTIKGKKRLKRKILPLIFELVILLPTWIGGYVIADLIITATINTAFQQFGFVAQEKNIVGTGSMYPTWSKGSPGKDKIELTKEVVSTAGFLPYPNGIKIGNQRFFGHTLGRGDIITWRNEATWALTSQDGAEPAGLLKRLIGLPGDTIELKEGIVYLNGQPQKEPYIAKPRSTFGESFLQECEPVIVPEDTVFAMGDNRKGSADSREVGFAPISDIDFVIPLSKQAGKLDKNWHDPANDLEDTAKIKLDKEKYLELLNEKRKETGARLLKYQPKLEKSAELRGEIILKFDDFSFEATRSGYTMVRAMSDSGYSNITWGEAPDLGYFEADELIGNQFEFPDSKKFLLNNDYQEIGIAEVEGMLNGCPAQVIVQHFAGYVPPNYNVSDIEGWENNLARLKEILPSWENIKNSPNLYREHKDQAERIIYIMNLRISRIGAIASRMRANQWLASEEKKFVEEDEGLYNEQQELAKLLNSYNW</sequence>
<evidence type="ECO:0000256" key="5">
    <source>
        <dbReference type="PIRSR" id="PIRSR600223-1"/>
    </source>
</evidence>
<dbReference type="GO" id="GO:0016020">
    <property type="term" value="C:membrane"/>
    <property type="evidence" value="ECO:0007669"/>
    <property type="project" value="UniProtKB-SubCell"/>
</dbReference>
<comment type="subcellular location">
    <subcellularLocation>
        <location evidence="6">Membrane</location>
        <topology evidence="6">Single-pass type II membrane protein</topology>
    </subcellularLocation>
</comment>
<evidence type="ECO:0000313" key="8">
    <source>
        <dbReference type="EMBL" id="PIP52479.1"/>
    </source>
</evidence>
<dbReference type="InterPro" id="IPR019533">
    <property type="entry name" value="Peptidase_S26"/>
</dbReference>
<dbReference type="InterPro" id="IPR000223">
    <property type="entry name" value="Pept_S26A_signal_pept_1"/>
</dbReference>
<comment type="caution">
    <text evidence="6">Lacks conserved residue(s) required for the propagation of feature annotation.</text>
</comment>
<dbReference type="EC" id="3.4.21.89" evidence="3 6"/>
<dbReference type="SUPFAM" id="SSF51306">
    <property type="entry name" value="LexA/Signal peptidase"/>
    <property type="match status" value="1"/>
</dbReference>
<keyword evidence="4 6" id="KW-0378">Hydrolase</keyword>
<feature type="transmembrane region" description="Helical" evidence="6">
    <location>
        <begin position="103"/>
        <end position="124"/>
    </location>
</feature>
<feature type="transmembrane region" description="Helical" evidence="6">
    <location>
        <begin position="6"/>
        <end position="24"/>
    </location>
</feature>
<dbReference type="PROSITE" id="PS00760">
    <property type="entry name" value="SPASE_I_2"/>
    <property type="match status" value="1"/>
</dbReference>
<dbReference type="Proteomes" id="UP000231081">
    <property type="component" value="Unassembled WGS sequence"/>
</dbReference>
<dbReference type="PANTHER" id="PTHR43390">
    <property type="entry name" value="SIGNAL PEPTIDASE I"/>
    <property type="match status" value="1"/>
</dbReference>
<dbReference type="PANTHER" id="PTHR43390:SF1">
    <property type="entry name" value="CHLOROPLAST PROCESSING PEPTIDASE"/>
    <property type="match status" value="1"/>
</dbReference>
<dbReference type="Gene3D" id="3.40.33.10">
    <property type="entry name" value="CAP"/>
    <property type="match status" value="1"/>
</dbReference>
<dbReference type="Pfam" id="PF10502">
    <property type="entry name" value="Peptidase_S26"/>
    <property type="match status" value="1"/>
</dbReference>
<dbReference type="InterPro" id="IPR019757">
    <property type="entry name" value="Pept_S26A_signal_pept_1_Lys-AS"/>
</dbReference>
<accession>A0A2H0B497</accession>
<proteinExistence type="inferred from homology"/>
<feature type="active site" evidence="5">
    <location>
        <position position="153"/>
    </location>
</feature>
<comment type="similarity">
    <text evidence="2 6">Belongs to the peptidase S26 family.</text>
</comment>
<keyword evidence="6" id="KW-0472">Membrane</keyword>
<dbReference type="NCBIfam" id="TIGR02227">
    <property type="entry name" value="sigpep_I_bact"/>
    <property type="match status" value="1"/>
</dbReference>